<keyword evidence="4" id="KW-0479">Metal-binding</keyword>
<comment type="similarity">
    <text evidence="2 13">Belongs to the small Tim family.</text>
</comment>
<dbReference type="GO" id="GO:0005743">
    <property type="term" value="C:mitochondrial inner membrane"/>
    <property type="evidence" value="ECO:0007669"/>
    <property type="project" value="UniProtKB-SubCell"/>
</dbReference>
<protein>
    <recommendedName>
        <fullName evidence="13">Mitochondrial import inner membrane translocase subunit</fullName>
    </recommendedName>
</protein>
<keyword evidence="11 13" id="KW-1015">Disulfide bond</keyword>
<evidence type="ECO:0000256" key="10">
    <source>
        <dbReference type="ARBA" id="ARBA00023136"/>
    </source>
</evidence>
<keyword evidence="8 13" id="KW-0811">Translocation</keyword>
<keyword evidence="5 13" id="KW-0999">Mitochondrion inner membrane</keyword>
<evidence type="ECO:0000256" key="11">
    <source>
        <dbReference type="ARBA" id="ARBA00023157"/>
    </source>
</evidence>
<name>A0A1Y2FQG6_PROLT</name>
<keyword evidence="7 13" id="KW-0653">Protein transport</keyword>
<comment type="domain">
    <text evidence="13">The twin CX3C motif contains 4 conserved Cys residues that form 2 disulfide bonds in the mitochondrial intermembrane space.</text>
</comment>
<dbReference type="SUPFAM" id="SSF144122">
    <property type="entry name" value="Tim10-like"/>
    <property type="match status" value="1"/>
</dbReference>
<proteinExistence type="inferred from homology"/>
<feature type="domain" description="Tim10-like" evidence="14">
    <location>
        <begin position="20"/>
        <end position="82"/>
    </location>
</feature>
<keyword evidence="6" id="KW-0862">Zinc</keyword>
<gene>
    <name evidence="15" type="ORF">BCR37DRAFT_345355</name>
</gene>
<dbReference type="GO" id="GO:0045039">
    <property type="term" value="P:protein insertion into mitochondrial inner membrane"/>
    <property type="evidence" value="ECO:0007669"/>
    <property type="project" value="UniProtKB-ARBA"/>
</dbReference>
<dbReference type="Pfam" id="PF02953">
    <property type="entry name" value="zf-Tim10_DDP"/>
    <property type="match status" value="1"/>
</dbReference>
<dbReference type="OrthoDB" id="431557at2759"/>
<organism evidence="15 16">
    <name type="scientific">Protomyces lactucae-debilis</name>
    <dbReference type="NCBI Taxonomy" id="2754530"/>
    <lineage>
        <taxon>Eukaryota</taxon>
        <taxon>Fungi</taxon>
        <taxon>Dikarya</taxon>
        <taxon>Ascomycota</taxon>
        <taxon>Taphrinomycotina</taxon>
        <taxon>Taphrinomycetes</taxon>
        <taxon>Taphrinales</taxon>
        <taxon>Protomycetaceae</taxon>
        <taxon>Protomyces</taxon>
    </lineage>
</organism>
<dbReference type="GeneID" id="63784218"/>
<keyword evidence="16" id="KW-1185">Reference proteome</keyword>
<dbReference type="AlphaFoldDB" id="A0A1Y2FQG6"/>
<evidence type="ECO:0000256" key="13">
    <source>
        <dbReference type="RuleBase" id="RU367043"/>
    </source>
</evidence>
<keyword evidence="3 13" id="KW-0813">Transport</keyword>
<dbReference type="Proteomes" id="UP000193685">
    <property type="component" value="Unassembled WGS sequence"/>
</dbReference>
<evidence type="ECO:0000259" key="14">
    <source>
        <dbReference type="Pfam" id="PF02953"/>
    </source>
</evidence>
<comment type="caution">
    <text evidence="15">The sequence shown here is derived from an EMBL/GenBank/DDBJ whole genome shotgun (WGS) entry which is preliminary data.</text>
</comment>
<reference evidence="15 16" key="1">
    <citation type="submission" date="2016-07" db="EMBL/GenBank/DDBJ databases">
        <title>Pervasive Adenine N6-methylation of Active Genes in Fungi.</title>
        <authorList>
            <consortium name="DOE Joint Genome Institute"/>
            <person name="Mondo S.J."/>
            <person name="Dannebaum R.O."/>
            <person name="Kuo R.C."/>
            <person name="Labutti K."/>
            <person name="Haridas S."/>
            <person name="Kuo A."/>
            <person name="Salamov A."/>
            <person name="Ahrendt S.R."/>
            <person name="Lipzen A."/>
            <person name="Sullivan W."/>
            <person name="Andreopoulos W.B."/>
            <person name="Clum A."/>
            <person name="Lindquist E."/>
            <person name="Daum C."/>
            <person name="Ramamoorthy G.K."/>
            <person name="Gryganskyi A."/>
            <person name="Culley D."/>
            <person name="Magnuson J.K."/>
            <person name="James T.Y."/>
            <person name="O'Malley M.A."/>
            <person name="Stajich J.E."/>
            <person name="Spatafora J.W."/>
            <person name="Visel A."/>
            <person name="Grigoriev I.V."/>
        </authorList>
    </citation>
    <scope>NUCLEOTIDE SEQUENCE [LARGE SCALE GENOMIC DNA]</scope>
    <source>
        <strain evidence="15 16">12-1054</strain>
    </source>
</reference>
<evidence type="ECO:0000256" key="3">
    <source>
        <dbReference type="ARBA" id="ARBA00022448"/>
    </source>
</evidence>
<evidence type="ECO:0000256" key="12">
    <source>
        <dbReference type="ARBA" id="ARBA00023186"/>
    </source>
</evidence>
<dbReference type="STRING" id="56484.A0A1Y2FQG6"/>
<dbReference type="Gene3D" id="1.10.287.810">
    <property type="entry name" value="Mitochondrial import inner membrane translocase subunit tim13 like domains"/>
    <property type="match status" value="1"/>
</dbReference>
<evidence type="ECO:0000256" key="9">
    <source>
        <dbReference type="ARBA" id="ARBA00023128"/>
    </source>
</evidence>
<dbReference type="GO" id="GO:0046872">
    <property type="term" value="F:metal ion binding"/>
    <property type="evidence" value="ECO:0007669"/>
    <property type="project" value="UniProtKB-KW"/>
</dbReference>
<evidence type="ECO:0000256" key="5">
    <source>
        <dbReference type="ARBA" id="ARBA00022792"/>
    </source>
</evidence>
<comment type="subcellular location">
    <subcellularLocation>
        <location evidence="1 13">Mitochondrion inner membrane</location>
        <topology evidence="1 13">Peripheral membrane protein</topology>
        <orientation evidence="1 13">Intermembrane side</orientation>
    </subcellularLocation>
</comment>
<evidence type="ECO:0000256" key="8">
    <source>
        <dbReference type="ARBA" id="ARBA00023010"/>
    </source>
</evidence>
<dbReference type="InterPro" id="IPR004217">
    <property type="entry name" value="Tim10-like"/>
</dbReference>
<evidence type="ECO:0000256" key="4">
    <source>
        <dbReference type="ARBA" id="ARBA00022723"/>
    </source>
</evidence>
<keyword evidence="10" id="KW-0472">Membrane</keyword>
<accession>A0A1Y2FQG6</accession>
<evidence type="ECO:0000256" key="1">
    <source>
        <dbReference type="ARBA" id="ARBA00004137"/>
    </source>
</evidence>
<dbReference type="PANTHER" id="PTHR11038:SF16">
    <property type="entry name" value="MITOCHONDRIAL IMPORT INNER MEMBRANE TRANSLOCASE SUBUNIT TIM10"/>
    <property type="match status" value="1"/>
</dbReference>
<dbReference type="PANTHER" id="PTHR11038">
    <property type="entry name" value="MITOCHONDRIAL IMPORT INNER MEMBRANE TRANSLOCASE SUBUNIT TIM10"/>
    <property type="match status" value="1"/>
</dbReference>
<evidence type="ECO:0000313" key="15">
    <source>
        <dbReference type="EMBL" id="ORY84945.1"/>
    </source>
</evidence>
<sequence length="94" mass="10296">MSFFGGGAKNSQAVNPQAVAQAEGELDMIMDLFQRLGNACHTKCINKTYHESDLNKGESVCIDRCVGKYFATNVKIGEKLQQKMEQGQSMGMGM</sequence>
<dbReference type="OMA" id="YMGENTC"/>
<dbReference type="GO" id="GO:0015031">
    <property type="term" value="P:protein transport"/>
    <property type="evidence" value="ECO:0007669"/>
    <property type="project" value="UniProtKB-KW"/>
</dbReference>
<keyword evidence="12 13" id="KW-0143">Chaperone</keyword>
<evidence type="ECO:0000256" key="2">
    <source>
        <dbReference type="ARBA" id="ARBA00006720"/>
    </source>
</evidence>
<dbReference type="EMBL" id="MCFI01000005">
    <property type="protein sequence ID" value="ORY84945.1"/>
    <property type="molecule type" value="Genomic_DNA"/>
</dbReference>
<evidence type="ECO:0000256" key="7">
    <source>
        <dbReference type="ARBA" id="ARBA00022927"/>
    </source>
</evidence>
<comment type="function">
    <text evidence="13">Mitochondrial intermembrane chaperone that participates in the import and insertion of some multi-pass transmembrane proteins into the mitochondrial inner membrane. Also required for the transfer of beta-barrel precursors from the TOM complex to the sorting and assembly machinery (SAM complex) of the outer membrane. Acts as a chaperone-like protein that protects the hydrophobic precursors from aggregation and guide them through the mitochondrial intermembrane space.</text>
</comment>
<dbReference type="FunFam" id="1.10.287.810:FF:000002">
    <property type="entry name" value="Mitochondrial import inner membrane translocase subunit tim10"/>
    <property type="match status" value="1"/>
</dbReference>
<comment type="subunit">
    <text evidence="13">Heterohexamer.</text>
</comment>
<evidence type="ECO:0000256" key="6">
    <source>
        <dbReference type="ARBA" id="ARBA00022833"/>
    </source>
</evidence>
<evidence type="ECO:0000313" key="16">
    <source>
        <dbReference type="Proteomes" id="UP000193685"/>
    </source>
</evidence>
<dbReference type="RefSeq" id="XP_040726728.1">
    <property type="nucleotide sequence ID" value="XM_040867619.1"/>
</dbReference>
<dbReference type="InterPro" id="IPR035427">
    <property type="entry name" value="Tim10-like_dom_sf"/>
</dbReference>
<keyword evidence="9 13" id="KW-0496">Mitochondrion</keyword>